<feature type="transmembrane region" description="Helical" evidence="8">
    <location>
        <begin position="342"/>
        <end position="362"/>
    </location>
</feature>
<feature type="transmembrane region" description="Helical" evidence="8">
    <location>
        <begin position="317"/>
        <end position="335"/>
    </location>
</feature>
<dbReference type="InterPro" id="IPR020846">
    <property type="entry name" value="MFS_dom"/>
</dbReference>
<dbReference type="Pfam" id="PF07690">
    <property type="entry name" value="MFS_1"/>
    <property type="match status" value="1"/>
</dbReference>
<feature type="domain" description="Major facilitator superfamily (MFS) profile" evidence="9">
    <location>
        <begin position="20"/>
        <end position="521"/>
    </location>
</feature>
<evidence type="ECO:0000313" key="11">
    <source>
        <dbReference type="Proteomes" id="UP000051236"/>
    </source>
</evidence>
<evidence type="ECO:0000313" key="10">
    <source>
        <dbReference type="EMBL" id="KRM34924.1"/>
    </source>
</evidence>
<accession>A0A0R1Y6I6</accession>
<evidence type="ECO:0000256" key="7">
    <source>
        <dbReference type="ARBA" id="ARBA00023136"/>
    </source>
</evidence>
<evidence type="ECO:0000256" key="3">
    <source>
        <dbReference type="ARBA" id="ARBA00022448"/>
    </source>
</evidence>
<evidence type="ECO:0000256" key="4">
    <source>
        <dbReference type="ARBA" id="ARBA00022475"/>
    </source>
</evidence>
<organism evidence="10 11">
    <name type="scientific">Agrilactobacillus composti DSM 18527 = JCM 14202</name>
    <dbReference type="NCBI Taxonomy" id="1423734"/>
    <lineage>
        <taxon>Bacteria</taxon>
        <taxon>Bacillati</taxon>
        <taxon>Bacillota</taxon>
        <taxon>Bacilli</taxon>
        <taxon>Lactobacillales</taxon>
        <taxon>Lactobacillaceae</taxon>
        <taxon>Agrilactobacillus</taxon>
    </lineage>
</organism>
<reference evidence="10 11" key="1">
    <citation type="journal article" date="2015" name="Genome Announc.">
        <title>Expanding the biotechnology potential of lactobacilli through comparative genomics of 213 strains and associated genera.</title>
        <authorList>
            <person name="Sun Z."/>
            <person name="Harris H.M."/>
            <person name="McCann A."/>
            <person name="Guo C."/>
            <person name="Argimon S."/>
            <person name="Zhang W."/>
            <person name="Yang X."/>
            <person name="Jeffery I.B."/>
            <person name="Cooney J.C."/>
            <person name="Kagawa T.F."/>
            <person name="Liu W."/>
            <person name="Song Y."/>
            <person name="Salvetti E."/>
            <person name="Wrobel A."/>
            <person name="Rasinkangas P."/>
            <person name="Parkhill J."/>
            <person name="Rea M.C."/>
            <person name="O'Sullivan O."/>
            <person name="Ritari J."/>
            <person name="Douillard F.P."/>
            <person name="Paul Ross R."/>
            <person name="Yang R."/>
            <person name="Briner A.E."/>
            <person name="Felis G.E."/>
            <person name="de Vos W.M."/>
            <person name="Barrangou R."/>
            <person name="Klaenhammer T.R."/>
            <person name="Caufield P.W."/>
            <person name="Cui Y."/>
            <person name="Zhang H."/>
            <person name="O'Toole P.W."/>
        </authorList>
    </citation>
    <scope>NUCLEOTIDE SEQUENCE [LARGE SCALE GENOMIC DNA]</scope>
    <source>
        <strain evidence="10 11">DSM 18527</strain>
    </source>
</reference>
<gene>
    <name evidence="10" type="ORF">FC83_GL002064</name>
</gene>
<keyword evidence="4" id="KW-1003">Cell membrane</keyword>
<evidence type="ECO:0000256" key="5">
    <source>
        <dbReference type="ARBA" id="ARBA00022692"/>
    </source>
</evidence>
<feature type="transmembrane region" description="Helical" evidence="8">
    <location>
        <begin position="143"/>
        <end position="162"/>
    </location>
</feature>
<feature type="transmembrane region" description="Helical" evidence="8">
    <location>
        <begin position="116"/>
        <end position="136"/>
    </location>
</feature>
<evidence type="ECO:0000256" key="1">
    <source>
        <dbReference type="ARBA" id="ARBA00004651"/>
    </source>
</evidence>
<dbReference type="CDD" id="cd17321">
    <property type="entry name" value="MFS_MMR_MDR_like"/>
    <property type="match status" value="1"/>
</dbReference>
<dbReference type="EMBL" id="AZGA01000020">
    <property type="protein sequence ID" value="KRM34924.1"/>
    <property type="molecule type" value="Genomic_DNA"/>
</dbReference>
<dbReference type="Gene3D" id="1.20.1720.10">
    <property type="entry name" value="Multidrug resistance protein D"/>
    <property type="match status" value="1"/>
</dbReference>
<feature type="transmembrane region" description="Helical" evidence="8">
    <location>
        <begin position="18"/>
        <end position="38"/>
    </location>
</feature>
<feature type="transmembrane region" description="Helical" evidence="8">
    <location>
        <begin position="241"/>
        <end position="258"/>
    </location>
</feature>
<dbReference type="SUPFAM" id="SSF103473">
    <property type="entry name" value="MFS general substrate transporter"/>
    <property type="match status" value="2"/>
</dbReference>
<proteinExistence type="inferred from homology"/>
<protein>
    <submittedName>
        <fullName evidence="10">Drug resistance transporter, EmrB QacA subfamily protein</fullName>
    </submittedName>
</protein>
<feature type="transmembrane region" description="Helical" evidence="8">
    <location>
        <begin position="206"/>
        <end position="226"/>
    </location>
</feature>
<evidence type="ECO:0000256" key="6">
    <source>
        <dbReference type="ARBA" id="ARBA00022989"/>
    </source>
</evidence>
<feature type="transmembrane region" description="Helical" evidence="8">
    <location>
        <begin position="495"/>
        <end position="517"/>
    </location>
</feature>
<feature type="transmembrane region" description="Helical" evidence="8">
    <location>
        <begin position="174"/>
        <end position="194"/>
    </location>
</feature>
<keyword evidence="11" id="KW-1185">Reference proteome</keyword>
<dbReference type="InterPro" id="IPR011701">
    <property type="entry name" value="MFS"/>
</dbReference>
<keyword evidence="7 8" id="KW-0472">Membrane</keyword>
<sequence>MGIDLMDKQHQQTSIKQWIALGAMGLGVFMGLLDVTVVNVALPTMVKEFNTTFTDLQWVLNAYTLVYAVTLMIMSKLGDMYGRKKIFLGSLILFVVASAVNGMAPSLLVLDIGRGVQAIGGAGMMSLSMALVASNFSGKQRGLALGILGSVIGVSTPSGPLIGGYLVENFGWPAIFYVNVPFGILAVILTVVYVKETPSYGKNQKIDILGMLLSAIGLFAIIYGLIVKESHPHWSWTTPEIATLLIGGLAVMALFVFVESRVADPMINLAMFKKRHFVGTIIVAFALGSGIYAYNAFLTALMQNYIGYSAIETGVRQLTLSVWSLVLGPIVGILSARFSNKWMISIGMFIGGIGFLLISLVIGPNVSFLNLWPGMVLMGITNGIVNPVLNTAGMEGVAPNEMGMASGLLNVFRQFGTTVGVVGLGLIQDGRYEKHLNTFLPNVKMPTQALNGIKDALISAGPFSGHTVAFSARLAKSPFAHEVQTIVVTAYNQGMIALTLTSAGIVVVGGIAAALLMRSKSESQDLQ</sequence>
<dbReference type="GO" id="GO:0022857">
    <property type="term" value="F:transmembrane transporter activity"/>
    <property type="evidence" value="ECO:0007669"/>
    <property type="project" value="InterPro"/>
</dbReference>
<dbReference type="AlphaFoldDB" id="A0A0R1Y6I6"/>
<feature type="transmembrane region" description="Helical" evidence="8">
    <location>
        <begin position="278"/>
        <end position="297"/>
    </location>
</feature>
<dbReference type="PANTHER" id="PTHR42718:SF9">
    <property type="entry name" value="MAJOR FACILITATOR SUPERFAMILY MULTIDRUG TRANSPORTER MFSC"/>
    <property type="match status" value="1"/>
</dbReference>
<dbReference type="PANTHER" id="PTHR42718">
    <property type="entry name" value="MAJOR FACILITATOR SUPERFAMILY MULTIDRUG TRANSPORTER MFSC"/>
    <property type="match status" value="1"/>
</dbReference>
<evidence type="ECO:0000256" key="8">
    <source>
        <dbReference type="SAM" id="Phobius"/>
    </source>
</evidence>
<evidence type="ECO:0000259" key="9">
    <source>
        <dbReference type="PROSITE" id="PS50850"/>
    </source>
</evidence>
<evidence type="ECO:0000256" key="2">
    <source>
        <dbReference type="ARBA" id="ARBA00008537"/>
    </source>
</evidence>
<feature type="transmembrane region" description="Helical" evidence="8">
    <location>
        <begin position="86"/>
        <end position="110"/>
    </location>
</feature>
<keyword evidence="3" id="KW-0813">Transport</keyword>
<keyword evidence="6 8" id="KW-1133">Transmembrane helix</keyword>
<name>A0A0R1Y6I6_9LACO</name>
<comment type="subcellular location">
    <subcellularLocation>
        <location evidence="1">Cell membrane</location>
        <topology evidence="1">Multi-pass membrane protein</topology>
    </subcellularLocation>
</comment>
<dbReference type="InterPro" id="IPR004638">
    <property type="entry name" value="EmrB-like"/>
</dbReference>
<feature type="transmembrane region" description="Helical" evidence="8">
    <location>
        <begin position="58"/>
        <end position="74"/>
    </location>
</feature>
<comment type="similarity">
    <text evidence="2">Belongs to the major facilitator superfamily. EmrB family.</text>
</comment>
<comment type="caution">
    <text evidence="10">The sequence shown here is derived from an EMBL/GenBank/DDBJ whole genome shotgun (WGS) entry which is preliminary data.</text>
</comment>
<keyword evidence="5 8" id="KW-0812">Transmembrane</keyword>
<dbReference type="InterPro" id="IPR036259">
    <property type="entry name" value="MFS_trans_sf"/>
</dbReference>
<dbReference type="GO" id="GO:0005886">
    <property type="term" value="C:plasma membrane"/>
    <property type="evidence" value="ECO:0007669"/>
    <property type="project" value="UniProtKB-SubCell"/>
</dbReference>
<dbReference type="Proteomes" id="UP000051236">
    <property type="component" value="Unassembled WGS sequence"/>
</dbReference>
<dbReference type="PATRIC" id="fig|1423734.3.peg.2087"/>
<dbReference type="NCBIfam" id="TIGR00711">
    <property type="entry name" value="efflux_EmrB"/>
    <property type="match status" value="1"/>
</dbReference>
<dbReference type="STRING" id="1423734.FC83_GL002064"/>
<dbReference type="Gene3D" id="1.20.1250.20">
    <property type="entry name" value="MFS general substrate transporter like domains"/>
    <property type="match status" value="1"/>
</dbReference>
<dbReference type="PRINTS" id="PR01036">
    <property type="entry name" value="TCRTETB"/>
</dbReference>
<dbReference type="eggNOG" id="COG2814">
    <property type="taxonomic scope" value="Bacteria"/>
</dbReference>
<dbReference type="PROSITE" id="PS50850">
    <property type="entry name" value="MFS"/>
    <property type="match status" value="1"/>
</dbReference>